<dbReference type="AlphaFoldDB" id="A0A378U6T7"/>
<protein>
    <submittedName>
        <fullName evidence="1">Uncharacterized protein</fullName>
    </submittedName>
</protein>
<organism evidence="1 2">
    <name type="scientific">Myroides odoratus</name>
    <name type="common">Flavobacterium odoratum</name>
    <dbReference type="NCBI Taxonomy" id="256"/>
    <lineage>
        <taxon>Bacteria</taxon>
        <taxon>Pseudomonadati</taxon>
        <taxon>Bacteroidota</taxon>
        <taxon>Flavobacteriia</taxon>
        <taxon>Flavobacteriales</taxon>
        <taxon>Flavobacteriaceae</taxon>
        <taxon>Myroides</taxon>
    </lineage>
</organism>
<dbReference type="RefSeq" id="WP_115092730.1">
    <property type="nucleotide sequence ID" value="NZ_CP068107.1"/>
</dbReference>
<keyword evidence="2" id="KW-1185">Reference proteome</keyword>
<reference evidence="1 2" key="1">
    <citation type="submission" date="2018-06" db="EMBL/GenBank/DDBJ databases">
        <authorList>
            <consortium name="Pathogen Informatics"/>
            <person name="Doyle S."/>
        </authorList>
    </citation>
    <scope>NUCLEOTIDE SEQUENCE [LARGE SCALE GENOMIC DNA]</scope>
    <source>
        <strain evidence="1 2">NCTC11179</strain>
    </source>
</reference>
<gene>
    <name evidence="1" type="ORF">NCTC11179_03723</name>
</gene>
<dbReference type="Proteomes" id="UP000255024">
    <property type="component" value="Unassembled WGS sequence"/>
</dbReference>
<name>A0A378U6T7_MYROD</name>
<evidence type="ECO:0000313" key="2">
    <source>
        <dbReference type="Proteomes" id="UP000255024"/>
    </source>
</evidence>
<dbReference type="EMBL" id="UGQL01000002">
    <property type="protein sequence ID" value="STZ70190.1"/>
    <property type="molecule type" value="Genomic_DNA"/>
</dbReference>
<accession>A0A378U6T7</accession>
<proteinExistence type="predicted"/>
<sequence length="346" mass="37215">MEIVRGSRTIKLGKKGDTISSSLIADKPLVAKYQNGVAVGSWANAAENRMVYAQVLTSLTNTPLSTTQLTAVVWKFNGQVIANTDARFEKTTYSIGSIQVPALKIKADIMNAIDTTSSIEFNANAYTGGYTTAIAALINVVKENISANTYSAYILDANGRGATITSTYPTVTLKAMLEKGGTVLTAGITYQWYKSTLDQAKDSANDSIADNRMLLPGKTAQTLALTAADIQTYDTYLVDIFEGGQLVKTAMISVRDETDSLELMYNVEGIEDDLQPGGSVKYTPKVVYRGTTTPASGTWTYKYQKIKLNGTNIGAQTTGASVTIRYTDIEAAAVSEICVLFEAQEN</sequence>
<evidence type="ECO:0000313" key="1">
    <source>
        <dbReference type="EMBL" id="STZ70190.1"/>
    </source>
</evidence>